<sequence length="100" mass="11218">MTLTDKQHRWLRQQAHPLKPVVILGQNGLTPAVLKEINGALTAHELIKIRINAADRDDRDGVAVLIAERNQAVLIQRIGNVACYYRANPKRRQPLVLPAI</sequence>
<keyword evidence="1 2" id="KW-0694">RNA-binding</keyword>
<dbReference type="InterPro" id="IPR017924">
    <property type="entry name" value="RNA-binding_YhbY"/>
</dbReference>
<evidence type="ECO:0000259" key="3">
    <source>
        <dbReference type="PROSITE" id="PS51295"/>
    </source>
</evidence>
<dbReference type="PANTHER" id="PTHR40065:SF3">
    <property type="entry name" value="RNA-BINDING PROTEIN YHBY"/>
    <property type="match status" value="1"/>
</dbReference>
<gene>
    <name evidence="4" type="primary">yhbY</name>
    <name evidence="4" type="ORF">HUK38_14085</name>
</gene>
<dbReference type="Proteomes" id="UP000548632">
    <property type="component" value="Unassembled WGS sequence"/>
</dbReference>
<organism evidence="4 5">
    <name type="scientific">Thiospirillum jenense</name>
    <dbReference type="NCBI Taxonomy" id="1653858"/>
    <lineage>
        <taxon>Bacteria</taxon>
        <taxon>Pseudomonadati</taxon>
        <taxon>Pseudomonadota</taxon>
        <taxon>Gammaproteobacteria</taxon>
        <taxon>Chromatiales</taxon>
        <taxon>Chromatiaceae</taxon>
        <taxon>Thiospirillum</taxon>
    </lineage>
</organism>
<evidence type="ECO:0000313" key="5">
    <source>
        <dbReference type="Proteomes" id="UP000548632"/>
    </source>
</evidence>
<name>A0A839HL97_9GAMM</name>
<dbReference type="GO" id="GO:0003723">
    <property type="term" value="F:RNA binding"/>
    <property type="evidence" value="ECO:0007669"/>
    <property type="project" value="UniProtKB-UniRule"/>
</dbReference>
<dbReference type="InterPro" id="IPR001890">
    <property type="entry name" value="RNA-binding_CRM"/>
</dbReference>
<dbReference type="AlphaFoldDB" id="A0A839HL97"/>
<evidence type="ECO:0000256" key="1">
    <source>
        <dbReference type="ARBA" id="ARBA00022884"/>
    </source>
</evidence>
<dbReference type="InterPro" id="IPR051925">
    <property type="entry name" value="RNA-binding_domain"/>
</dbReference>
<accession>A0A839HL97</accession>
<dbReference type="Gene3D" id="3.30.110.60">
    <property type="entry name" value="YhbY-like"/>
    <property type="match status" value="1"/>
</dbReference>
<protein>
    <submittedName>
        <fullName evidence="4">Ribosome assembly RNA-binding protein YhbY</fullName>
    </submittedName>
</protein>
<dbReference type="EMBL" id="JABVCQ010000052">
    <property type="protein sequence ID" value="MBB1127338.1"/>
    <property type="molecule type" value="Genomic_DNA"/>
</dbReference>
<proteinExistence type="predicted"/>
<comment type="caution">
    <text evidence="4">The sequence shown here is derived from an EMBL/GenBank/DDBJ whole genome shotgun (WGS) entry which is preliminary data.</text>
</comment>
<dbReference type="InterPro" id="IPR035920">
    <property type="entry name" value="YhbY-like_sf"/>
</dbReference>
<evidence type="ECO:0000313" key="4">
    <source>
        <dbReference type="EMBL" id="MBB1127338.1"/>
    </source>
</evidence>
<dbReference type="NCBIfam" id="TIGR00253">
    <property type="entry name" value="RNA_bind_YhbY"/>
    <property type="match status" value="1"/>
</dbReference>
<dbReference type="Pfam" id="PF01985">
    <property type="entry name" value="CRS1_YhbY"/>
    <property type="match status" value="1"/>
</dbReference>
<dbReference type="SUPFAM" id="SSF75471">
    <property type="entry name" value="YhbY-like"/>
    <property type="match status" value="1"/>
</dbReference>
<keyword evidence="5" id="KW-1185">Reference proteome</keyword>
<evidence type="ECO:0000256" key="2">
    <source>
        <dbReference type="PROSITE-ProRule" id="PRU00626"/>
    </source>
</evidence>
<dbReference type="PROSITE" id="PS51295">
    <property type="entry name" value="CRM"/>
    <property type="match status" value="1"/>
</dbReference>
<dbReference type="PANTHER" id="PTHR40065">
    <property type="entry name" value="RNA-BINDING PROTEIN YHBY"/>
    <property type="match status" value="1"/>
</dbReference>
<feature type="domain" description="CRM" evidence="3">
    <location>
        <begin position="1"/>
        <end position="97"/>
    </location>
</feature>
<reference evidence="4 5" key="1">
    <citation type="journal article" date="2020" name="Arch. Microbiol.">
        <title>The genome sequence of the giant phototrophic gammaproteobacterium Thiospirillum jenense gives insight into its physiological properties and phylogenetic relationships.</title>
        <authorList>
            <person name="Imhoff J.F."/>
            <person name="Meyer T.E."/>
            <person name="Kyndt J.A."/>
        </authorList>
    </citation>
    <scope>NUCLEOTIDE SEQUENCE [LARGE SCALE GENOMIC DNA]</scope>
    <source>
        <strain evidence="4 5">DSM 216</strain>
    </source>
</reference>
<dbReference type="SMART" id="SM01103">
    <property type="entry name" value="CRS1_YhbY"/>
    <property type="match status" value="1"/>
</dbReference>